<feature type="domain" description="Ion transport" evidence="6">
    <location>
        <begin position="91"/>
        <end position="235"/>
    </location>
</feature>
<evidence type="ECO:0000256" key="3">
    <source>
        <dbReference type="ARBA" id="ARBA00022989"/>
    </source>
</evidence>
<dbReference type="Gene3D" id="1.10.287.70">
    <property type="match status" value="1"/>
</dbReference>
<dbReference type="AlphaFoldDB" id="A0A813DTM5"/>
<organism evidence="7 8">
    <name type="scientific">Polarella glacialis</name>
    <name type="common">Dinoflagellate</name>
    <dbReference type="NCBI Taxonomy" id="89957"/>
    <lineage>
        <taxon>Eukaryota</taxon>
        <taxon>Sar</taxon>
        <taxon>Alveolata</taxon>
        <taxon>Dinophyceae</taxon>
        <taxon>Suessiales</taxon>
        <taxon>Suessiaceae</taxon>
        <taxon>Polarella</taxon>
    </lineage>
</organism>
<keyword evidence="8" id="KW-1185">Reference proteome</keyword>
<dbReference type="GO" id="GO:0005249">
    <property type="term" value="F:voltage-gated potassium channel activity"/>
    <property type="evidence" value="ECO:0007669"/>
    <property type="project" value="TreeGrafter"/>
</dbReference>
<keyword evidence="4 5" id="KW-0472">Membrane</keyword>
<reference evidence="7" key="1">
    <citation type="submission" date="2021-02" db="EMBL/GenBank/DDBJ databases">
        <authorList>
            <person name="Dougan E. K."/>
            <person name="Rhodes N."/>
            <person name="Thang M."/>
            <person name="Chan C."/>
        </authorList>
    </citation>
    <scope>NUCLEOTIDE SEQUENCE</scope>
</reference>
<dbReference type="SUPFAM" id="SSF81324">
    <property type="entry name" value="Voltage-gated potassium channels"/>
    <property type="match status" value="1"/>
</dbReference>
<sequence length="277" mass="31363">MDHYSRGEPDPSISSESTLSLPLDSHTAACGFVSTGAHTSQDSSNDYGQFSKSTIVSSQPLQGFLKAPLLVPTGLTWSQLTISTQNPFRPIWAGLITILLVYTGTVFLYLICFVQCRVGDSNEDVQEQYHHWYKGDAVCDAIFWMDLFLNFFFTYQDSLGGEVRDHWLIAKRYLRTDFTLNVIAALPHDLIQALIESIGGATDDTFSGDPQRAVRLLRLQSISRMARLFRVLKLIMSKAQGISHWRFMGDLRSSRSLRICKFFAFFLWTIHLLACGW</sequence>
<feature type="non-terminal residue" evidence="7">
    <location>
        <position position="277"/>
    </location>
</feature>
<evidence type="ECO:0000256" key="1">
    <source>
        <dbReference type="ARBA" id="ARBA00004141"/>
    </source>
</evidence>
<dbReference type="InterPro" id="IPR005821">
    <property type="entry name" value="Ion_trans_dom"/>
</dbReference>
<dbReference type="GO" id="GO:0042391">
    <property type="term" value="P:regulation of membrane potential"/>
    <property type="evidence" value="ECO:0007669"/>
    <property type="project" value="TreeGrafter"/>
</dbReference>
<protein>
    <recommendedName>
        <fullName evidence="6">Ion transport domain-containing protein</fullName>
    </recommendedName>
</protein>
<evidence type="ECO:0000313" key="7">
    <source>
        <dbReference type="EMBL" id="CAE8590617.1"/>
    </source>
</evidence>
<dbReference type="PANTHER" id="PTHR10217:SF435">
    <property type="entry name" value="POTASSIUM VOLTAGE-GATED CHANNEL PROTEIN EAG"/>
    <property type="match status" value="1"/>
</dbReference>
<feature type="transmembrane region" description="Helical" evidence="5">
    <location>
        <begin position="91"/>
        <end position="112"/>
    </location>
</feature>
<dbReference type="EMBL" id="CAJNNV010004369">
    <property type="protein sequence ID" value="CAE8590617.1"/>
    <property type="molecule type" value="Genomic_DNA"/>
</dbReference>
<comment type="subcellular location">
    <subcellularLocation>
        <location evidence="1">Membrane</location>
        <topology evidence="1">Multi-pass membrane protein</topology>
    </subcellularLocation>
</comment>
<evidence type="ECO:0000313" key="8">
    <source>
        <dbReference type="Proteomes" id="UP000654075"/>
    </source>
</evidence>
<name>A0A813DTM5_POLGL</name>
<keyword evidence="3 5" id="KW-1133">Transmembrane helix</keyword>
<comment type="caution">
    <text evidence="7">The sequence shown here is derived from an EMBL/GenBank/DDBJ whole genome shotgun (WGS) entry which is preliminary data.</text>
</comment>
<gene>
    <name evidence="7" type="ORF">PGLA1383_LOCUS9334</name>
</gene>
<dbReference type="Pfam" id="PF00520">
    <property type="entry name" value="Ion_trans"/>
    <property type="match status" value="1"/>
</dbReference>
<evidence type="ECO:0000256" key="5">
    <source>
        <dbReference type="SAM" id="Phobius"/>
    </source>
</evidence>
<evidence type="ECO:0000256" key="2">
    <source>
        <dbReference type="ARBA" id="ARBA00022692"/>
    </source>
</evidence>
<dbReference type="Proteomes" id="UP000654075">
    <property type="component" value="Unassembled WGS sequence"/>
</dbReference>
<dbReference type="PANTHER" id="PTHR10217">
    <property type="entry name" value="VOLTAGE AND LIGAND GATED POTASSIUM CHANNEL"/>
    <property type="match status" value="1"/>
</dbReference>
<evidence type="ECO:0000259" key="6">
    <source>
        <dbReference type="Pfam" id="PF00520"/>
    </source>
</evidence>
<dbReference type="InterPro" id="IPR050818">
    <property type="entry name" value="KCNH_animal-type"/>
</dbReference>
<dbReference type="GO" id="GO:0005886">
    <property type="term" value="C:plasma membrane"/>
    <property type="evidence" value="ECO:0007669"/>
    <property type="project" value="TreeGrafter"/>
</dbReference>
<dbReference type="OrthoDB" id="432483at2759"/>
<accession>A0A813DTM5</accession>
<keyword evidence="2 5" id="KW-0812">Transmembrane</keyword>
<proteinExistence type="predicted"/>
<evidence type="ECO:0000256" key="4">
    <source>
        <dbReference type="ARBA" id="ARBA00023136"/>
    </source>
</evidence>